<feature type="compositionally biased region" description="Low complexity" evidence="2">
    <location>
        <begin position="451"/>
        <end position="465"/>
    </location>
</feature>
<reference evidence="3" key="1">
    <citation type="journal article" date="2023" name="Mol. Phylogenet. Evol.">
        <title>Genome-scale phylogeny and comparative genomics of the fungal order Sordariales.</title>
        <authorList>
            <person name="Hensen N."/>
            <person name="Bonometti L."/>
            <person name="Westerberg I."/>
            <person name="Brannstrom I.O."/>
            <person name="Guillou S."/>
            <person name="Cros-Aarteil S."/>
            <person name="Calhoun S."/>
            <person name="Haridas S."/>
            <person name="Kuo A."/>
            <person name="Mondo S."/>
            <person name="Pangilinan J."/>
            <person name="Riley R."/>
            <person name="LaButti K."/>
            <person name="Andreopoulos B."/>
            <person name="Lipzen A."/>
            <person name="Chen C."/>
            <person name="Yan M."/>
            <person name="Daum C."/>
            <person name="Ng V."/>
            <person name="Clum A."/>
            <person name="Steindorff A."/>
            <person name="Ohm R.A."/>
            <person name="Martin F."/>
            <person name="Silar P."/>
            <person name="Natvig D.O."/>
            <person name="Lalanne C."/>
            <person name="Gautier V."/>
            <person name="Ament-Velasquez S.L."/>
            <person name="Kruys A."/>
            <person name="Hutchinson M.I."/>
            <person name="Powell A.J."/>
            <person name="Barry K."/>
            <person name="Miller A.N."/>
            <person name="Grigoriev I.V."/>
            <person name="Debuchy R."/>
            <person name="Gladieux P."/>
            <person name="Hiltunen Thoren M."/>
            <person name="Johannesson H."/>
        </authorList>
    </citation>
    <scope>NUCLEOTIDE SEQUENCE</scope>
    <source>
        <strain evidence="3">PSN309</strain>
    </source>
</reference>
<comment type="caution">
    <text evidence="3">The sequence shown here is derived from an EMBL/GenBank/DDBJ whole genome shotgun (WGS) entry which is preliminary data.</text>
</comment>
<feature type="compositionally biased region" description="Low complexity" evidence="2">
    <location>
        <begin position="251"/>
        <end position="285"/>
    </location>
</feature>
<feature type="compositionally biased region" description="Polar residues" evidence="2">
    <location>
        <begin position="286"/>
        <end position="297"/>
    </location>
</feature>
<feature type="compositionally biased region" description="Basic and acidic residues" evidence="2">
    <location>
        <begin position="542"/>
        <end position="557"/>
    </location>
</feature>
<dbReference type="GO" id="GO:0030289">
    <property type="term" value="C:protein phosphatase 4 complex"/>
    <property type="evidence" value="ECO:0007669"/>
    <property type="project" value="InterPro"/>
</dbReference>
<reference evidence="3" key="2">
    <citation type="submission" date="2023-05" db="EMBL/GenBank/DDBJ databases">
        <authorList>
            <consortium name="Lawrence Berkeley National Laboratory"/>
            <person name="Steindorff A."/>
            <person name="Hensen N."/>
            <person name="Bonometti L."/>
            <person name="Westerberg I."/>
            <person name="Brannstrom I.O."/>
            <person name="Guillou S."/>
            <person name="Cros-Aarteil S."/>
            <person name="Calhoun S."/>
            <person name="Haridas S."/>
            <person name="Kuo A."/>
            <person name="Mondo S."/>
            <person name="Pangilinan J."/>
            <person name="Riley R."/>
            <person name="Labutti K."/>
            <person name="Andreopoulos B."/>
            <person name="Lipzen A."/>
            <person name="Chen C."/>
            <person name="Yanf M."/>
            <person name="Daum C."/>
            <person name="Ng V."/>
            <person name="Clum A."/>
            <person name="Ohm R."/>
            <person name="Martin F."/>
            <person name="Silar P."/>
            <person name="Natvig D."/>
            <person name="Lalanne C."/>
            <person name="Gautier V."/>
            <person name="Ament-Velasquez S.L."/>
            <person name="Kruys A."/>
            <person name="Hutchinson M.I."/>
            <person name="Powell A.J."/>
            <person name="Barry K."/>
            <person name="Miller A.N."/>
            <person name="Grigoriev I.V."/>
            <person name="Debuchy R."/>
            <person name="Gladieux P."/>
            <person name="Thoren M.H."/>
            <person name="Johannesson H."/>
        </authorList>
    </citation>
    <scope>NUCLEOTIDE SEQUENCE</scope>
    <source>
        <strain evidence="3">PSN309</strain>
    </source>
</reference>
<keyword evidence="4" id="KW-1185">Reference proteome</keyword>
<name>A0AAN6X0X8_9PEZI</name>
<evidence type="ECO:0000313" key="3">
    <source>
        <dbReference type="EMBL" id="KAK4191865.1"/>
    </source>
</evidence>
<feature type="compositionally biased region" description="Low complexity" evidence="2">
    <location>
        <begin position="90"/>
        <end position="117"/>
    </location>
</feature>
<protein>
    <submittedName>
        <fullName evidence="3">Uncharacterized protein</fullName>
    </submittedName>
</protein>
<dbReference type="GO" id="GO:0019888">
    <property type="term" value="F:protein phosphatase regulator activity"/>
    <property type="evidence" value="ECO:0007669"/>
    <property type="project" value="InterPro"/>
</dbReference>
<sequence length="557" mass="58105">MAEMEIDTHDDILRKVALDGSMDYSSWPELLPDVLERIEKIANTVFPIPHIPPPRAARARPTPPPLTGPPPSSGTTVAADSSQDTNKENASPTPATTATAPSSSSSTTAVAPPSSCPEGSTLPKPVQAMLDEILSVLRSNFSSNPPHTIQRLSELILHPRKHYKSCIAWLHALDRVVHVTSGANIYPLPPAIPDMSSISLTSTTSSTTPTVHSTVGTDEALGGALLTPIPWLARRTNGGGGSDSGSDDDGGSSPLSASGISSGPVLQQQQQQPQQQHFHLQRQQHSSPSVRTESTETIEGPNGMGRIETVSISVNGIPSTGASSSNAVLAQRGITQGELLRQEQRAGVVPMSQLARQQHVAQARASAKEKEEDATMTSKEEEDEEETPHARGPEEIGAADTGPQPPGSAQTYTVGIAGNAVETRGINVEAAVGRPPDQTDAVSAAIAASAAGVTGTGDQQQQDIIPRSPKREAPDELSGGAAKRVKEGGGGEMEVDQAEGSVPTAPVTEQDKPAEEGPAAEKEGDKSEKKKPEEEAATAAGKEGDEKEEAEKKTSDA</sequence>
<dbReference type="GO" id="GO:0005634">
    <property type="term" value="C:nucleus"/>
    <property type="evidence" value="ECO:0007669"/>
    <property type="project" value="TreeGrafter"/>
</dbReference>
<dbReference type="Pfam" id="PF09184">
    <property type="entry name" value="PPP4R2"/>
    <property type="match status" value="1"/>
</dbReference>
<dbReference type="GO" id="GO:0005737">
    <property type="term" value="C:cytoplasm"/>
    <property type="evidence" value="ECO:0007669"/>
    <property type="project" value="TreeGrafter"/>
</dbReference>
<organism evidence="3 4">
    <name type="scientific">Podospora australis</name>
    <dbReference type="NCBI Taxonomy" id="1536484"/>
    <lineage>
        <taxon>Eukaryota</taxon>
        <taxon>Fungi</taxon>
        <taxon>Dikarya</taxon>
        <taxon>Ascomycota</taxon>
        <taxon>Pezizomycotina</taxon>
        <taxon>Sordariomycetes</taxon>
        <taxon>Sordariomycetidae</taxon>
        <taxon>Sordariales</taxon>
        <taxon>Podosporaceae</taxon>
        <taxon>Podospora</taxon>
    </lineage>
</organism>
<dbReference type="InterPro" id="IPR015267">
    <property type="entry name" value="PPP4R2"/>
</dbReference>
<proteinExistence type="inferred from homology"/>
<dbReference type="PANTHER" id="PTHR16487:SF0">
    <property type="entry name" value="PROTEIN PHOSPHATASE 4 REGULATORY SUBUNIT 2-RELATED"/>
    <property type="match status" value="1"/>
</dbReference>
<gene>
    <name evidence="3" type="ORF">QBC35DRAFT_486171</name>
</gene>
<dbReference type="EMBL" id="MU864357">
    <property type="protein sequence ID" value="KAK4191865.1"/>
    <property type="molecule type" value="Genomic_DNA"/>
</dbReference>
<feature type="compositionally biased region" description="Pro residues" evidence="2">
    <location>
        <begin position="49"/>
        <end position="72"/>
    </location>
</feature>
<feature type="region of interest" description="Disordered" evidence="2">
    <location>
        <begin position="232"/>
        <end position="305"/>
    </location>
</feature>
<feature type="region of interest" description="Disordered" evidence="2">
    <location>
        <begin position="451"/>
        <end position="557"/>
    </location>
</feature>
<feature type="compositionally biased region" description="Basic and acidic residues" evidence="2">
    <location>
        <begin position="509"/>
        <end position="534"/>
    </location>
</feature>
<feature type="region of interest" description="Disordered" evidence="2">
    <location>
        <begin position="47"/>
        <end position="123"/>
    </location>
</feature>
<evidence type="ECO:0000313" key="4">
    <source>
        <dbReference type="Proteomes" id="UP001302126"/>
    </source>
</evidence>
<evidence type="ECO:0000256" key="1">
    <source>
        <dbReference type="ARBA" id="ARBA00009207"/>
    </source>
</evidence>
<comment type="similarity">
    <text evidence="1">Belongs to the PPP4R2 family.</text>
</comment>
<feature type="compositionally biased region" description="Polar residues" evidence="2">
    <location>
        <begin position="73"/>
        <end position="84"/>
    </location>
</feature>
<dbReference type="PANTHER" id="PTHR16487">
    <property type="entry name" value="PPP4R2-RELATED PROTEIN"/>
    <property type="match status" value="1"/>
</dbReference>
<dbReference type="Proteomes" id="UP001302126">
    <property type="component" value="Unassembled WGS sequence"/>
</dbReference>
<accession>A0AAN6X0X8</accession>
<evidence type="ECO:0000256" key="2">
    <source>
        <dbReference type="SAM" id="MobiDB-lite"/>
    </source>
</evidence>
<dbReference type="AlphaFoldDB" id="A0AAN6X0X8"/>
<feature type="region of interest" description="Disordered" evidence="2">
    <location>
        <begin position="354"/>
        <end position="416"/>
    </location>
</feature>